<dbReference type="GO" id="GO:0016740">
    <property type="term" value="F:transferase activity"/>
    <property type="evidence" value="ECO:0007669"/>
    <property type="project" value="UniProtKB-KW"/>
</dbReference>
<dbReference type="AlphaFoldDB" id="A0A212T7Q9"/>
<comment type="pathway">
    <text evidence="1">Bacterial outer membrane biogenesis; lipooligosaccharide biosynthesis.</text>
</comment>
<proteinExistence type="predicted"/>
<dbReference type="InterPro" id="IPR002654">
    <property type="entry name" value="Glyco_trans_25"/>
</dbReference>
<evidence type="ECO:0000313" key="5">
    <source>
        <dbReference type="EMBL" id="SNC62093.1"/>
    </source>
</evidence>
<comment type="pathway">
    <text evidence="2">Glycan metabolism; lacto-N-neotetraose biosynthesis.</text>
</comment>
<dbReference type="OrthoDB" id="119742at2"/>
<organism evidence="5 6">
    <name type="scientific">Polynucleobacter victoriensis</name>
    <dbReference type="NCBI Taxonomy" id="2049319"/>
    <lineage>
        <taxon>Bacteria</taxon>
        <taxon>Pseudomonadati</taxon>
        <taxon>Pseudomonadota</taxon>
        <taxon>Betaproteobacteria</taxon>
        <taxon>Burkholderiales</taxon>
        <taxon>Burkholderiaceae</taxon>
        <taxon>Polynucleobacter</taxon>
    </lineage>
</organism>
<evidence type="ECO:0000256" key="3">
    <source>
        <dbReference type="ARBA" id="ARBA00022985"/>
    </source>
</evidence>
<gene>
    <name evidence="5" type="ORF">SAMN06295916_0608</name>
</gene>
<dbReference type="CDD" id="cd06532">
    <property type="entry name" value="Glyco_transf_25"/>
    <property type="match status" value="1"/>
</dbReference>
<dbReference type="RefSeq" id="WP_088812496.1">
    <property type="nucleotide sequence ID" value="NZ_FYEX01000001.1"/>
</dbReference>
<dbReference type="Pfam" id="PF01755">
    <property type="entry name" value="Glyco_transf_25"/>
    <property type="match status" value="1"/>
</dbReference>
<name>A0A212T7Q9_9BURK</name>
<evidence type="ECO:0000313" key="6">
    <source>
        <dbReference type="Proteomes" id="UP000197215"/>
    </source>
</evidence>
<evidence type="ECO:0000256" key="1">
    <source>
        <dbReference type="ARBA" id="ARBA00005068"/>
    </source>
</evidence>
<dbReference type="EMBL" id="FYEX01000001">
    <property type="protein sequence ID" value="SNC62093.1"/>
    <property type="molecule type" value="Genomic_DNA"/>
</dbReference>
<sequence>MTMQNNLLIVVISLTGATARRNSAQDQLKQSNLDWQFLDAVDGRLFETPPEEYNEKKVKKLLGFSLSPSEIGCFLSHKKAWQLCCERNQSLLILEDDFQIPTSFDNVVNDILSTPVNWDIIRLQGISKTDHEFIHKINETHSLVRNNHDPLGTTGYIIKPKAAANLLKHSRNIFEPVDHFLEHAKYHQANIFAIKPYPIKSSEEPTTIEDRPDRLPIRGIKKIKRSFYRMLDRFFSKKPWL</sequence>
<dbReference type="UniPathway" id="UPA00820"/>
<reference evidence="5 6" key="1">
    <citation type="submission" date="2017-06" db="EMBL/GenBank/DDBJ databases">
        <authorList>
            <person name="Kim H.J."/>
            <person name="Triplett B.A."/>
        </authorList>
    </citation>
    <scope>NUCLEOTIDE SEQUENCE [LARGE SCALE GENOMIC DNA]</scope>
    <source>
        <strain evidence="5 6">MWH-VicM1</strain>
    </source>
</reference>
<keyword evidence="6" id="KW-1185">Reference proteome</keyword>
<dbReference type="GO" id="GO:0009103">
    <property type="term" value="P:lipopolysaccharide biosynthetic process"/>
    <property type="evidence" value="ECO:0007669"/>
    <property type="project" value="UniProtKB-KW"/>
</dbReference>
<evidence type="ECO:0000256" key="2">
    <source>
        <dbReference type="ARBA" id="ARBA00005222"/>
    </source>
</evidence>
<protein>
    <submittedName>
        <fullName evidence="5">Glycosyl transferase, family 25</fullName>
    </submittedName>
</protein>
<dbReference type="UniPathway" id="UPA00501"/>
<accession>A0A212T7Q9</accession>
<feature type="domain" description="Glycosyl transferase family 25" evidence="4">
    <location>
        <begin position="9"/>
        <end position="180"/>
    </location>
</feature>
<evidence type="ECO:0000259" key="4">
    <source>
        <dbReference type="Pfam" id="PF01755"/>
    </source>
</evidence>
<keyword evidence="5" id="KW-0808">Transferase</keyword>
<keyword evidence="3" id="KW-0448">Lipopolysaccharide biosynthesis</keyword>
<dbReference type="Proteomes" id="UP000197215">
    <property type="component" value="Unassembled WGS sequence"/>
</dbReference>